<evidence type="ECO:0000256" key="10">
    <source>
        <dbReference type="ARBA" id="ARBA00034923"/>
    </source>
</evidence>
<proteinExistence type="inferred from homology"/>
<dbReference type="NCBIfam" id="NF008743">
    <property type="entry name" value="PRK11773.1"/>
    <property type="match status" value="1"/>
</dbReference>
<dbReference type="SUPFAM" id="SSF52540">
    <property type="entry name" value="P-loop containing nucleoside triphosphate hydrolases"/>
    <property type="match status" value="1"/>
</dbReference>
<dbReference type="RefSeq" id="WP_284205828.1">
    <property type="nucleotide sequence ID" value="NZ_BSPQ01000030.1"/>
</dbReference>
<evidence type="ECO:0000256" key="1">
    <source>
        <dbReference type="ARBA" id="ARBA00009922"/>
    </source>
</evidence>
<sequence>MDVSYLIDGLNDFQRAAVSAPEQNMLVLAGAGSGKTRVLTHRIAWLMQVEKIPTYGILAVTFTNKAAKEMRGRITDICPFQIGGMWIGTFHGIAHRLLRLHYQEANLPEQFQIIDSDDQQKMVKRIIKSLNLDEKYYPAKDMQWYINDKKDEGLRAKHIDAGYSLQDKQRLQVYQAYEEACQLAGLVDFAELLLRAHELLLNNAALLHHYQDRFKHVLVDEFQDTNKLQYAWLNLLTDRDNYLTIVGDDDQSIYGWRGADVENIQRFLKEKTNPVTIRLEQNYRSTGHILNASNKLIQNNSDRLGKELWTSGEDGEPIAIYSAFNDYDETRYVTSQIQAWEREGNKLCDCAILYRSNAQSRLFEEQFMANQLPYHIYGGQRFFDRLEIKDSIAYLRLMNNHQDDAAFERIVNKPKRKIGNTTLDKIRLCAREQGYTMWQASVFLIEEKQLSAGARSSLSGFIELVSRFKSETSELPLFQMVDHIINHSGLKAMFEAEKGEKSRSRIENLQELVSATKGFVIPEEEQEMDELTAFLAYAALESGDNQADEFEDAVQLMTMHSAKGLEFSQVFMVGVEEGMFPGQRSTEDETRLAEERRLCYVGMTRAMQKLTICHAESRRLYGQEKFHSASRFIAELPEKDIHFVRKQAQVKRMQPASIKAPVFNGESQDVQGFKLGQQVKHVKFGEGTIIAQEGSGENSRLQVHFSDVGSKWLMTAYARLEAI</sequence>
<evidence type="ECO:0000256" key="9">
    <source>
        <dbReference type="ARBA" id="ARBA00034808"/>
    </source>
</evidence>
<evidence type="ECO:0000313" key="16">
    <source>
        <dbReference type="Proteomes" id="UP001157353"/>
    </source>
</evidence>
<dbReference type="EMBL" id="BSPQ01000030">
    <property type="protein sequence ID" value="GLS92681.1"/>
    <property type="molecule type" value="Genomic_DNA"/>
</dbReference>
<comment type="catalytic activity">
    <reaction evidence="8">
        <text>Couples ATP hydrolysis with the unwinding of duplex DNA by translocating in the 3'-5' direction.</text>
        <dbReference type="EC" id="5.6.2.4"/>
    </reaction>
</comment>
<evidence type="ECO:0000256" key="8">
    <source>
        <dbReference type="ARBA" id="ARBA00034617"/>
    </source>
</evidence>
<evidence type="ECO:0000256" key="2">
    <source>
        <dbReference type="ARBA" id="ARBA00022741"/>
    </source>
</evidence>
<dbReference type="GO" id="GO:0004386">
    <property type="term" value="F:helicase activity"/>
    <property type="evidence" value="ECO:0007669"/>
    <property type="project" value="UniProtKB-KW"/>
</dbReference>
<dbReference type="Gene3D" id="1.10.10.160">
    <property type="match status" value="1"/>
</dbReference>
<evidence type="ECO:0000259" key="13">
    <source>
        <dbReference type="PROSITE" id="PS51198"/>
    </source>
</evidence>
<keyword evidence="7" id="KW-0413">Isomerase</keyword>
<accession>A0ABQ6E5J3</accession>
<dbReference type="PANTHER" id="PTHR11070">
    <property type="entry name" value="UVRD / RECB / PCRA DNA HELICASE FAMILY MEMBER"/>
    <property type="match status" value="1"/>
</dbReference>
<comment type="similarity">
    <text evidence="1">Belongs to the helicase family. UvrD subfamily.</text>
</comment>
<dbReference type="InterPro" id="IPR014016">
    <property type="entry name" value="UvrD-like_ATP-bd"/>
</dbReference>
<dbReference type="CDD" id="cd18807">
    <property type="entry name" value="SF1_C_UvrD"/>
    <property type="match status" value="1"/>
</dbReference>
<keyword evidence="16" id="KW-1185">Reference proteome</keyword>
<dbReference type="Pfam" id="PF21196">
    <property type="entry name" value="PcrA_UvrD_tudor"/>
    <property type="match status" value="1"/>
</dbReference>
<evidence type="ECO:0000256" key="12">
    <source>
        <dbReference type="PROSITE-ProRule" id="PRU00560"/>
    </source>
</evidence>
<dbReference type="EC" id="5.6.2.4" evidence="9"/>
<comment type="catalytic activity">
    <reaction evidence="11">
        <text>ATP + H2O = ADP + phosphate + H(+)</text>
        <dbReference type="Rhea" id="RHEA:13065"/>
        <dbReference type="ChEBI" id="CHEBI:15377"/>
        <dbReference type="ChEBI" id="CHEBI:15378"/>
        <dbReference type="ChEBI" id="CHEBI:30616"/>
        <dbReference type="ChEBI" id="CHEBI:43474"/>
        <dbReference type="ChEBI" id="CHEBI:456216"/>
        <dbReference type="EC" id="5.6.2.4"/>
    </reaction>
</comment>
<keyword evidence="2 12" id="KW-0547">Nucleotide-binding</keyword>
<dbReference type="PROSITE" id="PS51198">
    <property type="entry name" value="UVRD_HELICASE_ATP_BIND"/>
    <property type="match status" value="1"/>
</dbReference>
<evidence type="ECO:0000256" key="11">
    <source>
        <dbReference type="ARBA" id="ARBA00048988"/>
    </source>
</evidence>
<keyword evidence="5 12" id="KW-0067">ATP-binding</keyword>
<keyword evidence="6" id="KW-0238">DNA-binding</keyword>
<evidence type="ECO:0000256" key="4">
    <source>
        <dbReference type="ARBA" id="ARBA00022806"/>
    </source>
</evidence>
<feature type="domain" description="UvrD-like helicase ATP-binding" evidence="13">
    <location>
        <begin position="8"/>
        <end position="286"/>
    </location>
</feature>
<organism evidence="15 16">
    <name type="scientific">Psychromonas marina</name>
    <dbReference type="NCBI Taxonomy" id="88364"/>
    <lineage>
        <taxon>Bacteria</taxon>
        <taxon>Pseudomonadati</taxon>
        <taxon>Pseudomonadota</taxon>
        <taxon>Gammaproteobacteria</taxon>
        <taxon>Alteromonadales</taxon>
        <taxon>Psychromonadaceae</taxon>
        <taxon>Psychromonas</taxon>
    </lineage>
</organism>
<dbReference type="Pfam" id="PF00580">
    <property type="entry name" value="UvrD-helicase"/>
    <property type="match status" value="1"/>
</dbReference>
<reference evidence="16" key="1">
    <citation type="journal article" date="2019" name="Int. J. Syst. Evol. Microbiol.">
        <title>The Global Catalogue of Microorganisms (GCM) 10K type strain sequencing project: providing services to taxonomists for standard genome sequencing and annotation.</title>
        <authorList>
            <consortium name="The Broad Institute Genomics Platform"/>
            <consortium name="The Broad Institute Genome Sequencing Center for Infectious Disease"/>
            <person name="Wu L."/>
            <person name="Ma J."/>
        </authorList>
    </citation>
    <scope>NUCLEOTIDE SEQUENCE [LARGE SCALE GENOMIC DNA]</scope>
    <source>
        <strain evidence="16">NBRC 103166</strain>
    </source>
</reference>
<dbReference type="CDD" id="cd17932">
    <property type="entry name" value="DEXQc_UvrD"/>
    <property type="match status" value="1"/>
</dbReference>
<dbReference type="InterPro" id="IPR000212">
    <property type="entry name" value="DNA_helicase_UvrD/REP"/>
</dbReference>
<keyword evidence="4 12" id="KW-0347">Helicase</keyword>
<gene>
    <name evidence="15" type="ORF">GCM10007916_37530</name>
</gene>
<evidence type="ECO:0000259" key="14">
    <source>
        <dbReference type="PROSITE" id="PS51217"/>
    </source>
</evidence>
<feature type="binding site" evidence="12">
    <location>
        <begin position="29"/>
        <end position="36"/>
    </location>
    <ligand>
        <name>ATP</name>
        <dbReference type="ChEBI" id="CHEBI:30616"/>
    </ligand>
</feature>
<keyword evidence="3 12" id="KW-0378">Hydrolase</keyword>
<evidence type="ECO:0000256" key="6">
    <source>
        <dbReference type="ARBA" id="ARBA00023125"/>
    </source>
</evidence>
<dbReference type="Gene3D" id="1.10.486.10">
    <property type="entry name" value="PCRA, domain 4"/>
    <property type="match status" value="1"/>
</dbReference>
<dbReference type="InterPro" id="IPR014017">
    <property type="entry name" value="DNA_helicase_UvrD-like_C"/>
</dbReference>
<name>A0ABQ6E5J3_9GAMM</name>
<dbReference type="PROSITE" id="PS51217">
    <property type="entry name" value="UVRD_HELICASE_CTER"/>
    <property type="match status" value="1"/>
</dbReference>
<evidence type="ECO:0000313" key="15">
    <source>
        <dbReference type="EMBL" id="GLS92681.1"/>
    </source>
</evidence>
<dbReference type="Gene3D" id="3.40.50.300">
    <property type="entry name" value="P-loop containing nucleotide triphosphate hydrolases"/>
    <property type="match status" value="2"/>
</dbReference>
<feature type="domain" description="UvrD-like helicase C-terminal" evidence="14">
    <location>
        <begin position="287"/>
        <end position="564"/>
    </location>
</feature>
<comment type="caution">
    <text evidence="15">The sequence shown here is derived from an EMBL/GenBank/DDBJ whole genome shotgun (WGS) entry which is preliminary data.</text>
</comment>
<dbReference type="Proteomes" id="UP001157353">
    <property type="component" value="Unassembled WGS sequence"/>
</dbReference>
<dbReference type="Pfam" id="PF13361">
    <property type="entry name" value="UvrD_C"/>
    <property type="match status" value="1"/>
</dbReference>
<evidence type="ECO:0000256" key="3">
    <source>
        <dbReference type="ARBA" id="ARBA00022801"/>
    </source>
</evidence>
<evidence type="ECO:0000256" key="5">
    <source>
        <dbReference type="ARBA" id="ARBA00022840"/>
    </source>
</evidence>
<protein>
    <recommendedName>
        <fullName evidence="9">DNA 3'-5' helicase</fullName>
        <ecNumber evidence="9">5.6.2.4</ecNumber>
    </recommendedName>
    <alternativeName>
        <fullName evidence="10">DNA 3'-5' helicase II</fullName>
    </alternativeName>
</protein>
<dbReference type="InterPro" id="IPR027417">
    <property type="entry name" value="P-loop_NTPase"/>
</dbReference>
<dbReference type="InterPro" id="IPR013986">
    <property type="entry name" value="DExx_box_DNA_helicase_dom_sf"/>
</dbReference>
<dbReference type="PANTHER" id="PTHR11070:SF2">
    <property type="entry name" value="ATP-DEPENDENT DNA HELICASE SRS2"/>
    <property type="match status" value="1"/>
</dbReference>
<evidence type="ECO:0000256" key="7">
    <source>
        <dbReference type="ARBA" id="ARBA00023235"/>
    </source>
</evidence>